<proteinExistence type="predicted"/>
<dbReference type="RefSeq" id="WP_197353727.1">
    <property type="nucleotide sequence ID" value="NZ_CP048882.1"/>
</dbReference>
<protein>
    <submittedName>
        <fullName evidence="2">DUF2493 domain-containing protein</fullName>
    </submittedName>
</protein>
<dbReference type="EMBL" id="CP048882">
    <property type="protein sequence ID" value="QPP09968.1"/>
    <property type="molecule type" value="Genomic_DNA"/>
</dbReference>
<sequence>MADVRRVLVTGSSTWADQQTIAEALLEARRAAIQDGAEGIVVVHGACPTGVDKIAADWAEHNDVAQEPNPADYGTHGPNAGSVRNQHMVGLGADLCLVFIDNCASALCRRPKPHESHGAHHTADLARRDGIAVRKWTT</sequence>
<gene>
    <name evidence="2" type="ORF">G4Z16_30110</name>
</gene>
<evidence type="ECO:0000259" key="1">
    <source>
        <dbReference type="Pfam" id="PF10686"/>
    </source>
</evidence>
<dbReference type="InterPro" id="IPR019627">
    <property type="entry name" value="YAcAr"/>
</dbReference>
<evidence type="ECO:0000313" key="2">
    <source>
        <dbReference type="EMBL" id="QPP09968.1"/>
    </source>
</evidence>
<name>A0A7T1WT88_9ACTN</name>
<keyword evidence="3" id="KW-1185">Reference proteome</keyword>
<dbReference type="Proteomes" id="UP000595046">
    <property type="component" value="Chromosome"/>
</dbReference>
<reference evidence="3" key="1">
    <citation type="submission" date="2020-02" db="EMBL/GenBank/DDBJ databases">
        <title>Streptomyces sp. ASO4wet.</title>
        <authorList>
            <person name="Risdian C."/>
            <person name="Landwehr W."/>
            <person name="Schupp P."/>
            <person name="Wink J."/>
        </authorList>
    </citation>
    <scope>NUCLEOTIDE SEQUENCE [LARGE SCALE GENOMIC DNA]</scope>
    <source>
        <strain evidence="3">ASO4wet</strain>
    </source>
</reference>
<dbReference type="KEGG" id="sbat:G4Z16_30110"/>
<accession>A0A7T1WT88</accession>
<dbReference type="AlphaFoldDB" id="A0A7T1WT88"/>
<dbReference type="Pfam" id="PF10686">
    <property type="entry name" value="YAcAr"/>
    <property type="match status" value="1"/>
</dbReference>
<feature type="domain" description="YspA cpYpsA-related SLOG" evidence="1">
    <location>
        <begin position="6"/>
        <end position="76"/>
    </location>
</feature>
<evidence type="ECO:0000313" key="3">
    <source>
        <dbReference type="Proteomes" id="UP000595046"/>
    </source>
</evidence>
<organism evidence="2 3">
    <name type="scientific">Streptomyces bathyalis</name>
    <dbReference type="NCBI Taxonomy" id="2710756"/>
    <lineage>
        <taxon>Bacteria</taxon>
        <taxon>Bacillati</taxon>
        <taxon>Actinomycetota</taxon>
        <taxon>Actinomycetes</taxon>
        <taxon>Kitasatosporales</taxon>
        <taxon>Streptomycetaceae</taxon>
        <taxon>Streptomyces</taxon>
    </lineage>
</organism>